<dbReference type="InterPro" id="IPR027417">
    <property type="entry name" value="P-loop_NTPase"/>
</dbReference>
<protein>
    <recommendedName>
        <fullName evidence="8">NACHT domain-containing protein</fullName>
    </recommendedName>
</protein>
<dbReference type="InterPro" id="IPR056125">
    <property type="entry name" value="DUF7708"/>
</dbReference>
<keyword evidence="1" id="KW-0677">Repeat</keyword>
<dbReference type="Pfam" id="PF22939">
    <property type="entry name" value="WHD_GPIID"/>
    <property type="match status" value="1"/>
</dbReference>
<dbReference type="InterPro" id="IPR056884">
    <property type="entry name" value="NPHP3-like_N"/>
</dbReference>
<evidence type="ECO:0000259" key="3">
    <source>
        <dbReference type="Pfam" id="PF22939"/>
    </source>
</evidence>
<dbReference type="PANTHER" id="PTHR10039">
    <property type="entry name" value="AMELOGENIN"/>
    <property type="match status" value="1"/>
</dbReference>
<evidence type="ECO:0000259" key="5">
    <source>
        <dbReference type="Pfam" id="PF24883"/>
    </source>
</evidence>
<evidence type="ECO:0000313" key="7">
    <source>
        <dbReference type="Proteomes" id="UP001595075"/>
    </source>
</evidence>
<dbReference type="Pfam" id="PF24809">
    <property type="entry name" value="DUF7708"/>
    <property type="match status" value="1"/>
</dbReference>
<evidence type="ECO:0000256" key="1">
    <source>
        <dbReference type="ARBA" id="ARBA00022737"/>
    </source>
</evidence>
<feature type="domain" description="GPI inositol-deacylase winged helix" evidence="3">
    <location>
        <begin position="583"/>
        <end position="672"/>
    </location>
</feature>
<dbReference type="InterPro" id="IPR054471">
    <property type="entry name" value="GPIID_WHD"/>
</dbReference>
<feature type="region of interest" description="Disordered" evidence="2">
    <location>
        <begin position="943"/>
        <end position="967"/>
    </location>
</feature>
<accession>A0ABR4BU63</accession>
<keyword evidence="7" id="KW-1185">Reference proteome</keyword>
<feature type="domain" description="DUF7708" evidence="4">
    <location>
        <begin position="100"/>
        <end position="235"/>
    </location>
</feature>
<dbReference type="Gene3D" id="3.40.50.300">
    <property type="entry name" value="P-loop containing nucleotide triphosphate hydrolases"/>
    <property type="match status" value="1"/>
</dbReference>
<feature type="domain" description="Nephrocystin 3-like N-terminal" evidence="5">
    <location>
        <begin position="313"/>
        <end position="478"/>
    </location>
</feature>
<proteinExistence type="predicted"/>
<comment type="caution">
    <text evidence="6">The sequence shown here is derived from an EMBL/GenBank/DDBJ whole genome shotgun (WGS) entry which is preliminary data.</text>
</comment>
<evidence type="ECO:0008006" key="8">
    <source>
        <dbReference type="Google" id="ProtNLM"/>
    </source>
</evidence>
<evidence type="ECO:0000259" key="4">
    <source>
        <dbReference type="Pfam" id="PF24809"/>
    </source>
</evidence>
<reference evidence="6 7" key="1">
    <citation type="journal article" date="2024" name="Commun. Biol.">
        <title>Comparative genomic analysis of thermophilic fungi reveals convergent evolutionary adaptations and gene losses.</title>
        <authorList>
            <person name="Steindorff A.S."/>
            <person name="Aguilar-Pontes M.V."/>
            <person name="Robinson A.J."/>
            <person name="Andreopoulos B."/>
            <person name="LaButti K."/>
            <person name="Kuo A."/>
            <person name="Mondo S."/>
            <person name="Riley R."/>
            <person name="Otillar R."/>
            <person name="Haridas S."/>
            <person name="Lipzen A."/>
            <person name="Grimwood J."/>
            <person name="Schmutz J."/>
            <person name="Clum A."/>
            <person name="Reid I.D."/>
            <person name="Moisan M.C."/>
            <person name="Butler G."/>
            <person name="Nguyen T.T.M."/>
            <person name="Dewar K."/>
            <person name="Conant G."/>
            <person name="Drula E."/>
            <person name="Henrissat B."/>
            <person name="Hansel C."/>
            <person name="Singer S."/>
            <person name="Hutchinson M.I."/>
            <person name="de Vries R.P."/>
            <person name="Natvig D.O."/>
            <person name="Powell A.J."/>
            <person name="Tsang A."/>
            <person name="Grigoriev I.V."/>
        </authorList>
    </citation>
    <scope>NUCLEOTIDE SEQUENCE [LARGE SCALE GENOMIC DNA]</scope>
    <source>
        <strain evidence="6 7">CBS 494.80</strain>
    </source>
</reference>
<dbReference type="Proteomes" id="UP001595075">
    <property type="component" value="Unassembled WGS sequence"/>
</dbReference>
<dbReference type="PANTHER" id="PTHR10039:SF14">
    <property type="entry name" value="NACHT DOMAIN-CONTAINING PROTEIN"/>
    <property type="match status" value="1"/>
</dbReference>
<dbReference type="EMBL" id="JAZHXI010000020">
    <property type="protein sequence ID" value="KAL2060902.1"/>
    <property type="molecule type" value="Genomic_DNA"/>
</dbReference>
<evidence type="ECO:0000256" key="2">
    <source>
        <dbReference type="SAM" id="MobiDB-lite"/>
    </source>
</evidence>
<dbReference type="Pfam" id="PF24883">
    <property type="entry name" value="NPHP3_N"/>
    <property type="match status" value="1"/>
</dbReference>
<sequence>MLMDDSQLESAKKLSPQLSTNPFVEAILSFIDELKENEDRKSIFYKEVIQVACHLCLTDNPVEQSLLSAESLSSYVTELEIQHRKKNGIRKVFSSAQPLVEGLLQYTSAVDVMIQADPTVSALLYGGAKLILQLANGYTKYFEQIVQMMADIGVQLQYFHIYSQEFASDKYMNGVLFNSYRDILLFWRDASKILNQRGKRFLGSGLLIPFNERYDKFKQKLDKNAQNIRHMAQALYVKQQGSYNRNQDTQVRELGLALTRSSTRPNSPRPPSYDGPSLASRHDEIRRWIAGGRASKIDPQFDLDRHLSARHEGTAEWIFEHPVFVNWRSSKESANLWMNAAPGSGKSVISASVVDQLMQSDKKEHANVIYFFCRFDEPEKCKAISVLKSLAIQALKLIQYIPDDLYELYQDDLSDGNEFVISMETAERVLGYLLKRIEYVSIVVDGLDECIESVLLDSLIRLRDQKSYGIMKWFFASRNEGMVRKRFDNPKSATLTVPSKVVQTDIRKFLEDYSDIFCGTSEQLDRITDLSQGNFLMMRLTVDPFRNEEFTCSEEFEEALDEFQPELGRCWFRSLQRLSQRSEQYQDLAQTIFTAVILAIQPMTFNELTELLSIKIGHEPSDRRRRTRAVIMSACSPFVEADYETDFANPTIRLVHKSIGDFLTQDPTKIDFITPDCYKFFIENEEGHAELGRRCLTYLNYDCYADFKISELNDDSTEHGFLKYASVFWHQHVQEGGPSQSSYEEIRDLLRSTNMWTCVRVQSKYAPHIFSRLVSYCGKENNFDMLVSRNNHNMPSVAEEFYAHALPRWLSTFDDQGDYLNWGYHMFVREWGEALLRYPNRIQTYFAKILGPKSFWQVEDNSETINVKCFEQDMDFENFLESQLTSSTCYTRSIDENHQLKGLSETPYIKDTLKTYRGHWELDRCSIVKLKDTSAIVYRYKQRPAPSKDDKDDSDSDSETETSEEELPAKPLVTDPAIWFMSFTSSLNAVNWFHYKSKAGILQKSPPVFIPGSQWLLWPQDDTKIFFINTETLETSVTVFKPVDSPDLMLISQDHHFSTISSTLFCASVYGSTTRGFVIRHTRIPFASHGSSTEPPKLDITASVNMETTWRFANTSLVLPTFFYWQDETLYAALGSPAVKLLRFPPFSTSITSSMSTSIQVLKRRIFIPSSSFTRGLRLLVTSDDNGSSSIMLALNPIPKDELPAVVLDFKVAQKDWKTYNPKEKNEDLIATNLFGFLKGTYAAKGQAFSVPIRSGLDWRRSVYVTCW</sequence>
<gene>
    <name evidence="6" type="ORF">VTL71DRAFT_8954</name>
</gene>
<evidence type="ECO:0000313" key="6">
    <source>
        <dbReference type="EMBL" id="KAL2060902.1"/>
    </source>
</evidence>
<name>A0ABR4BU63_9HELO</name>
<organism evidence="6 7">
    <name type="scientific">Oculimacula yallundae</name>
    <dbReference type="NCBI Taxonomy" id="86028"/>
    <lineage>
        <taxon>Eukaryota</taxon>
        <taxon>Fungi</taxon>
        <taxon>Dikarya</taxon>
        <taxon>Ascomycota</taxon>
        <taxon>Pezizomycotina</taxon>
        <taxon>Leotiomycetes</taxon>
        <taxon>Helotiales</taxon>
        <taxon>Ploettnerulaceae</taxon>
        <taxon>Oculimacula</taxon>
    </lineage>
</organism>
<feature type="compositionally biased region" description="Acidic residues" evidence="2">
    <location>
        <begin position="952"/>
        <end position="966"/>
    </location>
</feature>
<feature type="region of interest" description="Disordered" evidence="2">
    <location>
        <begin position="258"/>
        <end position="279"/>
    </location>
</feature>